<evidence type="ECO:0000256" key="2">
    <source>
        <dbReference type="SAM" id="SignalP"/>
    </source>
</evidence>
<feature type="region of interest" description="Disordered" evidence="1">
    <location>
        <begin position="199"/>
        <end position="237"/>
    </location>
</feature>
<evidence type="ECO:0000313" key="5">
    <source>
        <dbReference type="Proteomes" id="UP000317881"/>
    </source>
</evidence>
<dbReference type="OrthoDB" id="4172157at2"/>
<dbReference type="InterPro" id="IPR007331">
    <property type="entry name" value="Htaa"/>
</dbReference>
<evidence type="ECO:0000256" key="1">
    <source>
        <dbReference type="SAM" id="MobiDB-lite"/>
    </source>
</evidence>
<comment type="caution">
    <text evidence="4">The sequence shown here is derived from an EMBL/GenBank/DDBJ whole genome shotgun (WGS) entry which is preliminary data.</text>
</comment>
<gene>
    <name evidence="4" type="ORF">SSP24_29690</name>
</gene>
<feature type="compositionally biased region" description="Low complexity" evidence="1">
    <location>
        <begin position="213"/>
        <end position="237"/>
    </location>
</feature>
<dbReference type="AlphaFoldDB" id="A0A4Y3VEK5"/>
<keyword evidence="2" id="KW-0732">Signal</keyword>
<dbReference type="Pfam" id="PF04213">
    <property type="entry name" value="HtaA"/>
    <property type="match status" value="1"/>
</dbReference>
<feature type="domain" description="Htaa" evidence="3">
    <location>
        <begin position="67"/>
        <end position="177"/>
    </location>
</feature>
<reference evidence="4 5" key="1">
    <citation type="submission" date="2019-06" db="EMBL/GenBank/DDBJ databases">
        <title>Whole genome shotgun sequence of Streptomyces spinoverrucosus NBRC 14228.</title>
        <authorList>
            <person name="Hosoyama A."/>
            <person name="Uohara A."/>
            <person name="Ohji S."/>
            <person name="Ichikawa N."/>
        </authorList>
    </citation>
    <scope>NUCLEOTIDE SEQUENCE [LARGE SCALE GENOMIC DNA]</scope>
    <source>
        <strain evidence="4 5">NBRC 14228</strain>
    </source>
</reference>
<organism evidence="4 5">
    <name type="scientific">Streptomyces spinoverrucosus</name>
    <dbReference type="NCBI Taxonomy" id="284043"/>
    <lineage>
        <taxon>Bacteria</taxon>
        <taxon>Bacillati</taxon>
        <taxon>Actinomycetota</taxon>
        <taxon>Actinomycetes</taxon>
        <taxon>Kitasatosporales</taxon>
        <taxon>Streptomycetaceae</taxon>
        <taxon>Streptomyces</taxon>
    </lineage>
</organism>
<sequence>MDVKARKRPGAVVLTGAALLGLLGPGVAVAQDGDAFSREVSGGYASWATTTATALTDQGVSLIAGEGAQGSANRTWFPATGGGANPESGDADVEFDGTVRLTLPAEPADQLLLGALRLRLADGGGALYVRTELDGEKREVALADVESGGTAPAVRDGGVTWTGLRAALTDEGARLLAAWSGQEFAAGDALGLLDLTVGTGSAASPSPERPESPAESPAPQLSPTATATPAAPAKRPTAAVAHPILTAGGEQEVTGEGFAPGAVVLVAIDGDTRYQVVADEQGRVARTFPVYAGAAEGEHLAELYTVTGEHGSAVARFGVQGAG</sequence>
<accession>A0A4Y3VEK5</accession>
<dbReference type="Proteomes" id="UP000317881">
    <property type="component" value="Unassembled WGS sequence"/>
</dbReference>
<feature type="signal peptide" evidence="2">
    <location>
        <begin position="1"/>
        <end position="30"/>
    </location>
</feature>
<name>A0A4Y3VEK5_9ACTN</name>
<keyword evidence="5" id="KW-1185">Reference proteome</keyword>
<evidence type="ECO:0000259" key="3">
    <source>
        <dbReference type="Pfam" id="PF04213"/>
    </source>
</evidence>
<proteinExistence type="predicted"/>
<evidence type="ECO:0000313" key="4">
    <source>
        <dbReference type="EMBL" id="GEC05314.1"/>
    </source>
</evidence>
<dbReference type="EMBL" id="BJND01000020">
    <property type="protein sequence ID" value="GEC05314.1"/>
    <property type="molecule type" value="Genomic_DNA"/>
</dbReference>
<protein>
    <recommendedName>
        <fullName evidence="3">Htaa domain-containing protein</fullName>
    </recommendedName>
</protein>
<feature type="chain" id="PRO_5021430896" description="Htaa domain-containing protein" evidence="2">
    <location>
        <begin position="31"/>
        <end position="323"/>
    </location>
</feature>